<dbReference type="PIR" id="G87421">
    <property type="entry name" value="G87421"/>
</dbReference>
<accession>Q9A8G4</accession>
<dbReference type="KEGG" id="ccr:CC_1390"/>
<evidence type="ECO:0000313" key="2">
    <source>
        <dbReference type="EMBL" id="AAK23371.1"/>
    </source>
</evidence>
<dbReference type="Proteomes" id="UP000001816">
    <property type="component" value="Chromosome"/>
</dbReference>
<organism evidence="2 3">
    <name type="scientific">Caulobacter vibrioides (strain ATCC 19089 / CIP 103742 / CB 15)</name>
    <name type="common">Caulobacter crescentus</name>
    <dbReference type="NCBI Taxonomy" id="190650"/>
    <lineage>
        <taxon>Bacteria</taxon>
        <taxon>Pseudomonadati</taxon>
        <taxon>Pseudomonadota</taxon>
        <taxon>Alphaproteobacteria</taxon>
        <taxon>Caulobacterales</taxon>
        <taxon>Caulobacteraceae</taxon>
        <taxon>Caulobacter</taxon>
    </lineage>
</organism>
<feature type="region of interest" description="Disordered" evidence="1">
    <location>
        <begin position="40"/>
        <end position="72"/>
    </location>
</feature>
<sequence length="72" mass="7363">MQGAAPGRGLALTLSAYARGLEPPDLHAVAEINLGRPLAADQRNRAGAHGKPVACRPSRTPPISPTTKPGST</sequence>
<dbReference type="BioCyc" id="CAULO:CC1390-MONOMER"/>
<evidence type="ECO:0000313" key="3">
    <source>
        <dbReference type="Proteomes" id="UP000001816"/>
    </source>
</evidence>
<gene>
    <name evidence="2" type="ordered locus">CC_1390</name>
</gene>
<protein>
    <submittedName>
        <fullName evidence="2">Uncharacterized protein</fullName>
    </submittedName>
</protein>
<dbReference type="AlphaFoldDB" id="Q9A8G4"/>
<dbReference type="EnsemblBacteria" id="AAK23371">
    <property type="protein sequence ID" value="AAK23371"/>
    <property type="gene ID" value="CC_1390"/>
</dbReference>
<reference evidence="2 3" key="1">
    <citation type="journal article" date="2001" name="Proc. Natl. Acad. Sci. U.S.A.">
        <title>Complete genome sequence of Caulobacter crescentus.</title>
        <authorList>
            <person name="Nierman W.C."/>
            <person name="Feldblyum T.V."/>
            <person name="Laub M.T."/>
            <person name="Paulsen I.T."/>
            <person name="Nelson K.E."/>
            <person name="Eisen J.A."/>
            <person name="Heidelberg J.F."/>
            <person name="Alley M.R."/>
            <person name="Ohta N."/>
            <person name="Maddock J.R."/>
            <person name="Potocka I."/>
            <person name="Nelson W.C."/>
            <person name="Newton A."/>
            <person name="Stephens C."/>
            <person name="Phadke N.D."/>
            <person name="Ely B."/>
            <person name="DeBoy R.T."/>
            <person name="Dodson R.J."/>
            <person name="Durkin A.S."/>
            <person name="Gwinn M.L."/>
            <person name="Haft D.H."/>
            <person name="Kolonay J.F."/>
            <person name="Smit J."/>
            <person name="Craven M.B."/>
            <person name="Khouri H."/>
            <person name="Shetty J."/>
            <person name="Berry K."/>
            <person name="Utterback T."/>
            <person name="Tran K."/>
            <person name="Wolf A."/>
            <person name="Vamathevan J."/>
            <person name="Ermolaeva M."/>
            <person name="White O."/>
            <person name="Salzberg S.L."/>
            <person name="Venter J.C."/>
            <person name="Shapiro L."/>
            <person name="Fraser C.M."/>
        </authorList>
    </citation>
    <scope>NUCLEOTIDE SEQUENCE [LARGE SCALE GENOMIC DNA]</scope>
    <source>
        <strain evidence="3">ATCC 19089 / CB15</strain>
    </source>
</reference>
<dbReference type="HOGENOM" id="CLU_2714984_0_0_5"/>
<keyword evidence="3" id="KW-1185">Reference proteome</keyword>
<proteinExistence type="predicted"/>
<evidence type="ECO:0000256" key="1">
    <source>
        <dbReference type="SAM" id="MobiDB-lite"/>
    </source>
</evidence>
<name>Q9A8G4_CAUVC</name>
<dbReference type="EMBL" id="AE005673">
    <property type="protein sequence ID" value="AAK23371.1"/>
    <property type="molecule type" value="Genomic_DNA"/>
</dbReference>